<keyword evidence="4" id="KW-1015">Disulfide bond</keyword>
<keyword evidence="3" id="KW-0496">Mitochondrion</keyword>
<dbReference type="EMBL" id="OZ019909">
    <property type="protein sequence ID" value="CAK9209545.1"/>
    <property type="molecule type" value="Genomic_DNA"/>
</dbReference>
<dbReference type="PANTHER" id="PTHR15590:SF0">
    <property type="entry name" value="CX9C MOTIF-CONTAINING PROTEIN 4"/>
    <property type="match status" value="1"/>
</dbReference>
<organism evidence="5 6">
    <name type="scientific">Sphagnum troendelagicum</name>
    <dbReference type="NCBI Taxonomy" id="128251"/>
    <lineage>
        <taxon>Eukaryota</taxon>
        <taxon>Viridiplantae</taxon>
        <taxon>Streptophyta</taxon>
        <taxon>Embryophyta</taxon>
        <taxon>Bryophyta</taxon>
        <taxon>Sphagnophytina</taxon>
        <taxon>Sphagnopsida</taxon>
        <taxon>Sphagnales</taxon>
        <taxon>Sphagnaceae</taxon>
        <taxon>Sphagnum</taxon>
    </lineage>
</organism>
<evidence type="ECO:0000256" key="4">
    <source>
        <dbReference type="ARBA" id="ARBA00023157"/>
    </source>
</evidence>
<dbReference type="PANTHER" id="PTHR15590">
    <property type="entry name" value="CX9C MOTIF-CONTAINING PROTEIN 4"/>
    <property type="match status" value="1"/>
</dbReference>
<proteinExistence type="inferred from homology"/>
<evidence type="ECO:0000313" key="5">
    <source>
        <dbReference type="EMBL" id="CAK9209545.1"/>
    </source>
</evidence>
<evidence type="ECO:0000313" key="6">
    <source>
        <dbReference type="Proteomes" id="UP001497512"/>
    </source>
</evidence>
<gene>
    <name evidence="5" type="ORF">CSSPTR1EN2_LOCUS9834</name>
</gene>
<evidence type="ECO:0000256" key="3">
    <source>
        <dbReference type="ARBA" id="ARBA00023128"/>
    </source>
</evidence>
<dbReference type="Proteomes" id="UP001497512">
    <property type="component" value="Chromosome 17"/>
</dbReference>
<keyword evidence="6" id="KW-1185">Reference proteome</keyword>
<dbReference type="SUPFAM" id="SSF47072">
    <property type="entry name" value="Cysteine alpha-hairpin motif"/>
    <property type="match status" value="1"/>
</dbReference>
<evidence type="ECO:0000256" key="1">
    <source>
        <dbReference type="ARBA" id="ARBA00004173"/>
    </source>
</evidence>
<name>A0ABP0U064_9BRYO</name>
<dbReference type="InterPro" id="IPR009069">
    <property type="entry name" value="Cys_alpha_HP_mot_SF"/>
</dbReference>
<accession>A0ABP0U064</accession>
<dbReference type="Gene3D" id="1.10.287.1130">
    <property type="entry name" value="CytochromE C oxidase copper chaperone"/>
    <property type="match status" value="1"/>
</dbReference>
<dbReference type="InterPro" id="IPR027179">
    <property type="entry name" value="CMC4"/>
</dbReference>
<comment type="subcellular location">
    <subcellularLocation>
        <location evidence="1">Mitochondrion</location>
    </subcellularLocation>
</comment>
<evidence type="ECO:0008006" key="7">
    <source>
        <dbReference type="Google" id="ProtNLM"/>
    </source>
</evidence>
<protein>
    <recommendedName>
        <fullName evidence="7">Cx9C motif-containing protein 4</fullName>
    </recommendedName>
</protein>
<sequence>MSSIPKEREDLKPEACSEEVCNIQTCLVKNDFALERCKIPIKRLEKCCEAIEYKSKHCASVSNLLDMLEKRTSKKQPPGPCL</sequence>
<reference evidence="5" key="1">
    <citation type="submission" date="2024-02" db="EMBL/GenBank/DDBJ databases">
        <authorList>
            <consortium name="ELIXIR-Norway"/>
            <consortium name="Elixir Norway"/>
        </authorList>
    </citation>
    <scope>NUCLEOTIDE SEQUENCE</scope>
</reference>
<dbReference type="Pfam" id="PF08991">
    <property type="entry name" value="CMC4"/>
    <property type="match status" value="1"/>
</dbReference>
<comment type="similarity">
    <text evidence="2">Belongs to the CMC4 family.</text>
</comment>
<evidence type="ECO:0000256" key="2">
    <source>
        <dbReference type="ARBA" id="ARBA00009858"/>
    </source>
</evidence>